<evidence type="ECO:0000256" key="3">
    <source>
        <dbReference type="ARBA" id="ARBA00022741"/>
    </source>
</evidence>
<feature type="coiled-coil region" evidence="6">
    <location>
        <begin position="682"/>
        <end position="766"/>
    </location>
</feature>
<evidence type="ECO:0000256" key="6">
    <source>
        <dbReference type="SAM" id="Coils"/>
    </source>
</evidence>
<gene>
    <name evidence="10" type="ORF">MEDL_30595</name>
</gene>
<keyword evidence="3" id="KW-0547">Nucleotide-binding</keyword>
<dbReference type="FunFam" id="3.40.50.300:FF:000366">
    <property type="entry name" value="GTPase, IMAP family member 2"/>
    <property type="match status" value="1"/>
</dbReference>
<dbReference type="Pfam" id="PF07653">
    <property type="entry name" value="SH3_2"/>
    <property type="match status" value="1"/>
</dbReference>
<dbReference type="InterPro" id="IPR027417">
    <property type="entry name" value="P-loop_NTPase"/>
</dbReference>
<feature type="domain" description="SH3" evidence="8">
    <location>
        <begin position="271"/>
        <end position="330"/>
    </location>
</feature>
<dbReference type="PROSITE" id="PS51720">
    <property type="entry name" value="G_AIG1"/>
    <property type="match status" value="1"/>
</dbReference>
<evidence type="ECO:0000259" key="8">
    <source>
        <dbReference type="PROSITE" id="PS50002"/>
    </source>
</evidence>
<comment type="caution">
    <text evidence="10">The sequence shown here is derived from an EMBL/GenBank/DDBJ whole genome shotgun (WGS) entry which is preliminary data.</text>
</comment>
<keyword evidence="6" id="KW-0175">Coiled coil</keyword>
<dbReference type="InterPro" id="IPR045058">
    <property type="entry name" value="GIMA/IAN/Toc"/>
</dbReference>
<keyword evidence="4" id="KW-0342">GTP-binding</keyword>
<feature type="region of interest" description="Disordered" evidence="7">
    <location>
        <begin position="376"/>
        <end position="421"/>
    </location>
</feature>
<keyword evidence="2 5" id="KW-0728">SH3 domain</keyword>
<dbReference type="Gene3D" id="3.40.50.300">
    <property type="entry name" value="P-loop containing nucleotide triphosphate hydrolases"/>
    <property type="match status" value="1"/>
</dbReference>
<evidence type="ECO:0000313" key="11">
    <source>
        <dbReference type="Proteomes" id="UP000683360"/>
    </source>
</evidence>
<evidence type="ECO:0000256" key="7">
    <source>
        <dbReference type="SAM" id="MobiDB-lite"/>
    </source>
</evidence>
<dbReference type="CDD" id="cd01852">
    <property type="entry name" value="AIG1"/>
    <property type="match status" value="1"/>
</dbReference>
<comment type="similarity">
    <text evidence="1">Belongs to the TRAFAC class TrmE-Era-EngA-EngB-Septin-like GTPase superfamily. AIG1/Toc34/Toc159-like paraseptin GTPase family. IAN subfamily.</text>
</comment>
<reference evidence="10" key="1">
    <citation type="submission" date="2021-03" db="EMBL/GenBank/DDBJ databases">
        <authorList>
            <person name="Bekaert M."/>
        </authorList>
    </citation>
    <scope>NUCLEOTIDE SEQUENCE</scope>
</reference>
<dbReference type="SUPFAM" id="SSF52540">
    <property type="entry name" value="P-loop containing nucleoside triphosphate hydrolases"/>
    <property type="match status" value="1"/>
</dbReference>
<dbReference type="PANTHER" id="PTHR10903">
    <property type="entry name" value="GTPASE, IMAP FAMILY MEMBER-RELATED"/>
    <property type="match status" value="1"/>
</dbReference>
<evidence type="ECO:0000256" key="5">
    <source>
        <dbReference type="PROSITE-ProRule" id="PRU00192"/>
    </source>
</evidence>
<dbReference type="InterPro" id="IPR001452">
    <property type="entry name" value="SH3_domain"/>
</dbReference>
<evidence type="ECO:0000256" key="4">
    <source>
        <dbReference type="ARBA" id="ARBA00023134"/>
    </source>
</evidence>
<dbReference type="SMART" id="SM00326">
    <property type="entry name" value="SH3"/>
    <property type="match status" value="3"/>
</dbReference>
<keyword evidence="11" id="KW-1185">Reference proteome</keyword>
<name>A0A8S3SJ15_MYTED</name>
<evidence type="ECO:0000256" key="1">
    <source>
        <dbReference type="ARBA" id="ARBA00008535"/>
    </source>
</evidence>
<evidence type="ECO:0000256" key="2">
    <source>
        <dbReference type="ARBA" id="ARBA00022443"/>
    </source>
</evidence>
<protein>
    <submittedName>
        <fullName evidence="10">GTPase IMAP family member 4,GTPase IMAP family member 7</fullName>
    </submittedName>
</protein>
<dbReference type="EMBL" id="CAJPWZ010001495">
    <property type="protein sequence ID" value="CAG2216883.1"/>
    <property type="molecule type" value="Genomic_DNA"/>
</dbReference>
<dbReference type="SUPFAM" id="SSF50044">
    <property type="entry name" value="SH3-domain"/>
    <property type="match status" value="2"/>
</dbReference>
<organism evidence="10 11">
    <name type="scientific">Mytilus edulis</name>
    <name type="common">Blue mussel</name>
    <dbReference type="NCBI Taxonomy" id="6550"/>
    <lineage>
        <taxon>Eukaryota</taxon>
        <taxon>Metazoa</taxon>
        <taxon>Spiralia</taxon>
        <taxon>Lophotrochozoa</taxon>
        <taxon>Mollusca</taxon>
        <taxon>Bivalvia</taxon>
        <taxon>Autobranchia</taxon>
        <taxon>Pteriomorphia</taxon>
        <taxon>Mytilida</taxon>
        <taxon>Mytiloidea</taxon>
        <taxon>Mytilidae</taxon>
        <taxon>Mytilinae</taxon>
        <taxon>Mytilus</taxon>
    </lineage>
</organism>
<sequence>MPVEIDEEVWLNALENTNININVNSQTMLAIVVGRDRRPKNYDNMSNSVKRICNKCGQFSTIEDMKCTECSADYADGVVAKLKSELEQRKVQSKLTKHKSGHLGGDRNSADEFLLERMKDEKNKISDNFNRGHTVKETSDDYENVEFKDSFVEALYDFYERSEEELTIQTGDIISLLKDNGDGFMKGRLGCYEGDFPSTYVKPYEKTTQDKRLRIVERIVVDPHISDVLDLKVGCEVGLINKAGDWYWVEYIEKEGWIPVYSADFISNRSRQVEYVEAQYDNIIDRDGILKFAKGDIITVTGKRSDGFMDGRIGPLEGKFPANLVKPLENNPERSLLVVAAPRRYVGDLLKVPIGNTVTLKNKYAEYYWGGIRRKRRMDSNSPPPLPPRDNHKKVEMQENQDDGPPLSTEPLKRRQGSKTDDGAEIRIILLGKTGSGKSATGNSILGGSYFDSYVCENSVTKICEKFDGVCNGKNLVIIDTPGLFDTTLSHDAISQELIRCAQLSLPGPHVFLIVLQITRFTKEETKSFEQLFKIFGSSMGDYALIVFTRSEELDREGKSIKSFIEKAGSPLIDFVEKCKNRYIGINNNAKGSKKVDMVTGVVKAINDIVNNNNGGHFTNKIIDEAREVHTTLSKAKAMQVLDELYSNPDQEDGDEFDENEFDDISLQSQDSGVSLANLSLFEDVSVECNSLETDLNELIDKYEKKILSNEEFNKTLQEQSKKEVEDIDLQLENKNKEMQDITDHLNHLKTQRRTLAQQKSELKNKTKIDIKENDLKLKQLHKIKRKLAMQKYNLHRKKMELRQNLAKESDSLQTMMNTNEKGCLLM</sequence>
<feature type="domain" description="SH3" evidence="8">
    <location>
        <begin position="147"/>
        <end position="206"/>
    </location>
</feature>
<feature type="domain" description="AIG1-type G" evidence="9">
    <location>
        <begin position="423"/>
        <end position="627"/>
    </location>
</feature>
<evidence type="ECO:0000313" key="10">
    <source>
        <dbReference type="EMBL" id="CAG2216883.1"/>
    </source>
</evidence>
<dbReference type="InterPro" id="IPR036028">
    <property type="entry name" value="SH3-like_dom_sf"/>
</dbReference>
<dbReference type="Proteomes" id="UP000683360">
    <property type="component" value="Unassembled WGS sequence"/>
</dbReference>
<dbReference type="Gene3D" id="2.30.30.40">
    <property type="entry name" value="SH3 Domains"/>
    <property type="match status" value="2"/>
</dbReference>
<proteinExistence type="inferred from homology"/>
<dbReference type="PROSITE" id="PS50002">
    <property type="entry name" value="SH3"/>
    <property type="match status" value="2"/>
</dbReference>
<dbReference type="CDD" id="cd00174">
    <property type="entry name" value="SH3"/>
    <property type="match status" value="2"/>
</dbReference>
<accession>A0A8S3SJ15</accession>
<dbReference type="InterPro" id="IPR006703">
    <property type="entry name" value="G_AIG1"/>
</dbReference>
<dbReference type="Pfam" id="PF00018">
    <property type="entry name" value="SH3_1"/>
    <property type="match status" value="1"/>
</dbReference>
<dbReference type="OrthoDB" id="6250593at2759"/>
<dbReference type="PANTHER" id="PTHR10903:SF186">
    <property type="entry name" value="GTPASE IMAP FAMILY MEMBER 4-LIKE-RELATED"/>
    <property type="match status" value="1"/>
</dbReference>
<dbReference type="AlphaFoldDB" id="A0A8S3SJ15"/>
<dbReference type="GO" id="GO:0005525">
    <property type="term" value="F:GTP binding"/>
    <property type="evidence" value="ECO:0007669"/>
    <property type="project" value="UniProtKB-KW"/>
</dbReference>
<dbReference type="Pfam" id="PF04548">
    <property type="entry name" value="AIG1"/>
    <property type="match status" value="1"/>
</dbReference>
<evidence type="ECO:0000259" key="9">
    <source>
        <dbReference type="PROSITE" id="PS51720"/>
    </source>
</evidence>